<evidence type="ECO:0000313" key="2">
    <source>
        <dbReference type="EnsemblMetazoa" id="AALFPA23_016527.P24094"/>
    </source>
</evidence>
<dbReference type="RefSeq" id="XP_029732140.1">
    <property type="nucleotide sequence ID" value="XM_029876280.2"/>
</dbReference>
<sequence length="343" mass="38299">MSVPGAPDLDIDLATVLKDTQNVFQNLVKTRKDLRSSQLEAKVNRDQLQSARQRLESNEHRGSPTEWHRLSKSLSNVIKVVSNRKDITEYEQTIRNLTDENERLKKQIGCLDAEHADALEKQKSLLKQEHAQEAAQYSKQISELIIDKELAASEASIKYDQLQSRIDRIRADNEERCSALVAQYEKMIQSLADQKHKLREENMALQRREMELRDELDHLQNHSTGYMLGMGGRRMAPIGNGGSQRYAEVVETVPLQPTAGSSQTFGGKMTVTKTTEDGKKNSSGGNIQVPLQMKGNDRGTAEVIEVSSSSGGGRGRAQGSPQHPGLGGHVANPRKKRKLFSQY</sequence>
<feature type="region of interest" description="Disordered" evidence="1">
    <location>
        <begin position="257"/>
        <end position="343"/>
    </location>
</feature>
<accession>A0ABM1ZA44</accession>
<keyword evidence="3" id="KW-1185">Reference proteome</keyword>
<evidence type="ECO:0000256" key="1">
    <source>
        <dbReference type="SAM" id="MobiDB-lite"/>
    </source>
</evidence>
<protein>
    <submittedName>
        <fullName evidence="2">Uncharacterized protein</fullName>
    </submittedName>
</protein>
<evidence type="ECO:0000313" key="3">
    <source>
        <dbReference type="Proteomes" id="UP000069940"/>
    </source>
</evidence>
<reference evidence="3" key="1">
    <citation type="journal article" date="2015" name="Proc. Natl. Acad. Sci. U.S.A.">
        <title>Genome sequence of the Asian Tiger mosquito, Aedes albopictus, reveals insights into its biology, genetics, and evolution.</title>
        <authorList>
            <person name="Chen X.G."/>
            <person name="Jiang X."/>
            <person name="Gu J."/>
            <person name="Xu M."/>
            <person name="Wu Y."/>
            <person name="Deng Y."/>
            <person name="Zhang C."/>
            <person name="Bonizzoni M."/>
            <person name="Dermauw W."/>
            <person name="Vontas J."/>
            <person name="Armbruster P."/>
            <person name="Huang X."/>
            <person name="Yang Y."/>
            <person name="Zhang H."/>
            <person name="He W."/>
            <person name="Peng H."/>
            <person name="Liu Y."/>
            <person name="Wu K."/>
            <person name="Chen J."/>
            <person name="Lirakis M."/>
            <person name="Topalis P."/>
            <person name="Van Leeuwen T."/>
            <person name="Hall A.B."/>
            <person name="Jiang X."/>
            <person name="Thorpe C."/>
            <person name="Mueller R.L."/>
            <person name="Sun C."/>
            <person name="Waterhouse R.M."/>
            <person name="Yan G."/>
            <person name="Tu Z.J."/>
            <person name="Fang X."/>
            <person name="James A.A."/>
        </authorList>
    </citation>
    <scope>NUCLEOTIDE SEQUENCE [LARGE SCALE GENOMIC DNA]</scope>
    <source>
        <strain evidence="3">Foshan</strain>
    </source>
</reference>
<proteinExistence type="predicted"/>
<feature type="compositionally biased region" description="Basic residues" evidence="1">
    <location>
        <begin position="332"/>
        <end position="343"/>
    </location>
</feature>
<dbReference type="EnsemblMetazoa" id="AALFPA23_016527.R24094">
    <property type="protein sequence ID" value="AALFPA23_016527.P24094"/>
    <property type="gene ID" value="AALFPA23_016527"/>
</dbReference>
<dbReference type="GeneID" id="109408808"/>
<name>A0ABM1ZA44_AEDAL</name>
<reference evidence="2" key="2">
    <citation type="submission" date="2025-05" db="UniProtKB">
        <authorList>
            <consortium name="EnsemblMetazoa"/>
        </authorList>
    </citation>
    <scope>IDENTIFICATION</scope>
    <source>
        <strain evidence="2">Foshan</strain>
    </source>
</reference>
<feature type="region of interest" description="Disordered" evidence="1">
    <location>
        <begin position="40"/>
        <end position="66"/>
    </location>
</feature>
<dbReference type="Proteomes" id="UP000069940">
    <property type="component" value="Unassembled WGS sequence"/>
</dbReference>
<feature type="compositionally biased region" description="Basic and acidic residues" evidence="1">
    <location>
        <begin position="53"/>
        <end position="66"/>
    </location>
</feature>
<organism evidence="2 3">
    <name type="scientific">Aedes albopictus</name>
    <name type="common">Asian tiger mosquito</name>
    <name type="synonym">Stegomyia albopicta</name>
    <dbReference type="NCBI Taxonomy" id="7160"/>
    <lineage>
        <taxon>Eukaryota</taxon>
        <taxon>Metazoa</taxon>
        <taxon>Ecdysozoa</taxon>
        <taxon>Arthropoda</taxon>
        <taxon>Hexapoda</taxon>
        <taxon>Insecta</taxon>
        <taxon>Pterygota</taxon>
        <taxon>Neoptera</taxon>
        <taxon>Endopterygota</taxon>
        <taxon>Diptera</taxon>
        <taxon>Nematocera</taxon>
        <taxon>Culicoidea</taxon>
        <taxon>Culicidae</taxon>
        <taxon>Culicinae</taxon>
        <taxon>Aedini</taxon>
        <taxon>Aedes</taxon>
        <taxon>Stegomyia</taxon>
    </lineage>
</organism>